<keyword evidence="2" id="KW-0808">Transferase</keyword>
<keyword evidence="2" id="KW-0489">Methyltransferase</keyword>
<comment type="caution">
    <text evidence="2">The sequence shown here is derived from an EMBL/GenBank/DDBJ whole genome shotgun (WGS) entry which is preliminary data.</text>
</comment>
<dbReference type="Pfam" id="PF08241">
    <property type="entry name" value="Methyltransf_11"/>
    <property type="match status" value="1"/>
</dbReference>
<feature type="domain" description="Methyltransferase type 11" evidence="1">
    <location>
        <begin position="50"/>
        <end position="140"/>
    </location>
</feature>
<accession>A0ABU4RTX4</accession>
<organism evidence="2 3">
    <name type="scientific">Terrihabitans rhizophilus</name>
    <dbReference type="NCBI Taxonomy" id="3092662"/>
    <lineage>
        <taxon>Bacteria</taxon>
        <taxon>Pseudomonadati</taxon>
        <taxon>Pseudomonadota</taxon>
        <taxon>Alphaproteobacteria</taxon>
        <taxon>Hyphomicrobiales</taxon>
        <taxon>Terrihabitans</taxon>
    </lineage>
</organism>
<proteinExistence type="predicted"/>
<dbReference type="InterPro" id="IPR029063">
    <property type="entry name" value="SAM-dependent_MTases_sf"/>
</dbReference>
<sequence length="242" mass="26491">MSLDVELQRAYYARTAPDYDSSHVFSDVEHDIAFHILAGWLPRIGVNSILDVGAGTGRAQRLAKSLGIAATITGIEPVSALRRIGHENGLGEDELTDGDATELSFAEDSFDLAMEFAVLHHIRDNAKAVQEMCRVARKGVFISDTNNFGHGSLPARLVKNSLRVLGLWRAFDLIRTRGRGFHQSDGDGIFYSYSVLDSVPLLRAKFPHIYLFSTEPVGSSMLRLSAPHIAVLALKERAGSLS</sequence>
<dbReference type="EMBL" id="JAXAFJ010000014">
    <property type="protein sequence ID" value="MDX6807588.1"/>
    <property type="molecule type" value="Genomic_DNA"/>
</dbReference>
<evidence type="ECO:0000259" key="1">
    <source>
        <dbReference type="Pfam" id="PF08241"/>
    </source>
</evidence>
<dbReference type="Proteomes" id="UP001274321">
    <property type="component" value="Unassembled WGS sequence"/>
</dbReference>
<evidence type="ECO:0000313" key="2">
    <source>
        <dbReference type="EMBL" id="MDX6807588.1"/>
    </source>
</evidence>
<dbReference type="PANTHER" id="PTHR43591">
    <property type="entry name" value="METHYLTRANSFERASE"/>
    <property type="match status" value="1"/>
</dbReference>
<dbReference type="EC" id="2.1.-.-" evidence="2"/>
<name>A0ABU4RTX4_9HYPH</name>
<dbReference type="Gene3D" id="3.40.50.150">
    <property type="entry name" value="Vaccinia Virus protein VP39"/>
    <property type="match status" value="1"/>
</dbReference>
<keyword evidence="3" id="KW-1185">Reference proteome</keyword>
<dbReference type="RefSeq" id="WP_319845734.1">
    <property type="nucleotide sequence ID" value="NZ_JAXAFJ010000014.1"/>
</dbReference>
<reference evidence="2 3" key="1">
    <citation type="submission" date="2023-11" db="EMBL/GenBank/DDBJ databases">
        <authorList>
            <person name="Bao R."/>
        </authorList>
    </citation>
    <scope>NUCLEOTIDE SEQUENCE [LARGE SCALE GENOMIC DNA]</scope>
    <source>
        <strain evidence="2 3">PJ23</strain>
    </source>
</reference>
<gene>
    <name evidence="2" type="ORF">SCD90_16110</name>
</gene>
<dbReference type="CDD" id="cd02440">
    <property type="entry name" value="AdoMet_MTases"/>
    <property type="match status" value="1"/>
</dbReference>
<dbReference type="SUPFAM" id="SSF53335">
    <property type="entry name" value="S-adenosyl-L-methionine-dependent methyltransferases"/>
    <property type="match status" value="1"/>
</dbReference>
<dbReference type="InterPro" id="IPR013216">
    <property type="entry name" value="Methyltransf_11"/>
</dbReference>
<evidence type="ECO:0000313" key="3">
    <source>
        <dbReference type="Proteomes" id="UP001274321"/>
    </source>
</evidence>
<dbReference type="PANTHER" id="PTHR43591:SF110">
    <property type="entry name" value="RHODANESE DOMAIN-CONTAINING PROTEIN"/>
    <property type="match status" value="1"/>
</dbReference>
<protein>
    <submittedName>
        <fullName evidence="2">Class I SAM-dependent methyltransferase</fullName>
        <ecNumber evidence="2">2.1.-.-</ecNumber>
    </submittedName>
</protein>
<dbReference type="GO" id="GO:0032259">
    <property type="term" value="P:methylation"/>
    <property type="evidence" value="ECO:0007669"/>
    <property type="project" value="UniProtKB-KW"/>
</dbReference>
<dbReference type="GO" id="GO:0008168">
    <property type="term" value="F:methyltransferase activity"/>
    <property type="evidence" value="ECO:0007669"/>
    <property type="project" value="UniProtKB-KW"/>
</dbReference>